<gene>
    <name evidence="2" type="ORF">HA51_04090</name>
</gene>
<accession>A0A1X1D340</accession>
<reference evidence="2 3" key="1">
    <citation type="journal article" date="2017" name="Antonie Van Leeuwenhoek">
        <title>Phylogenomic resolution of the bacterial genus Pantoea and its relationship with Erwinia and Tatumella.</title>
        <authorList>
            <person name="Palmer M."/>
            <person name="Steenkamp E.T."/>
            <person name="Coetzee M.P."/>
            <person name="Chan W.Y."/>
            <person name="van Zyl E."/>
            <person name="De Maayer P."/>
            <person name="Coutinho T.A."/>
            <person name="Blom J."/>
            <person name="Smits T.H."/>
            <person name="Duffy B."/>
            <person name="Venter S.N."/>
        </authorList>
    </citation>
    <scope>NUCLEOTIDE SEQUENCE [LARGE SCALE GENOMIC DNA]</scope>
    <source>
        <strain evidence="2 3">LMG 26275</strain>
    </source>
</reference>
<dbReference type="InterPro" id="IPR013022">
    <property type="entry name" value="Xyl_isomerase-like_TIM-brl"/>
</dbReference>
<evidence type="ECO:0000313" key="2">
    <source>
        <dbReference type="EMBL" id="ORM71079.1"/>
    </source>
</evidence>
<sequence>MKLGLVTDCLGNLSFNEMVKTAAELGYQQLELATGNWSQAPHVDLDNWLTSAATRQSVQETLAEHHVEICAFNCSGNPLAPNEEGRQHNIVTEKTFQLAELMGVKEIVMMSGLPGAAPGETVPNWITTCWPARNAEILEWQWNEIAIPYWKNLAKLAEQHGIERIAVENHPAQLVYNPETFLKLREHVGDRIGMNFDPSHHFWMGGDPIRTARALGKAIYHVHAKDTRIERGVAEINGYYETKFFDRTPERSWNYVALGHGHDVSWWKEFFSVLKMSGFTGNVTLENEDLTMDSYTALVKATNVLKEALPARF</sequence>
<dbReference type="Proteomes" id="UP000193558">
    <property type="component" value="Unassembled WGS sequence"/>
</dbReference>
<dbReference type="PANTHER" id="PTHR12110">
    <property type="entry name" value="HYDROXYPYRUVATE ISOMERASE"/>
    <property type="match status" value="1"/>
</dbReference>
<evidence type="ECO:0000259" key="1">
    <source>
        <dbReference type="Pfam" id="PF01261"/>
    </source>
</evidence>
<dbReference type="InterPro" id="IPR050312">
    <property type="entry name" value="IolE/XylAMocC-like"/>
</dbReference>
<comment type="caution">
    <text evidence="2">The sequence shown here is derived from an EMBL/GenBank/DDBJ whole genome shotgun (WGS) entry which is preliminary data.</text>
</comment>
<dbReference type="Gene3D" id="3.20.20.150">
    <property type="entry name" value="Divalent-metal-dependent TIM barrel enzymes"/>
    <property type="match status" value="1"/>
</dbReference>
<dbReference type="Pfam" id="PF01261">
    <property type="entry name" value="AP_endonuc_2"/>
    <property type="match status" value="1"/>
</dbReference>
<dbReference type="EMBL" id="MLFR01000002">
    <property type="protein sequence ID" value="ORM71079.1"/>
    <property type="molecule type" value="Genomic_DNA"/>
</dbReference>
<dbReference type="SUPFAM" id="SSF51658">
    <property type="entry name" value="Xylose isomerase-like"/>
    <property type="match status" value="1"/>
</dbReference>
<dbReference type="AlphaFoldDB" id="A0A1X1D340"/>
<proteinExistence type="predicted"/>
<evidence type="ECO:0000313" key="3">
    <source>
        <dbReference type="Proteomes" id="UP000193558"/>
    </source>
</evidence>
<dbReference type="PANTHER" id="PTHR12110:SF21">
    <property type="entry name" value="XYLOSE ISOMERASE-LIKE TIM BARREL DOMAIN-CONTAINING PROTEIN"/>
    <property type="match status" value="1"/>
</dbReference>
<protein>
    <recommendedName>
        <fullName evidence="1">Xylose isomerase-like TIM barrel domain-containing protein</fullName>
    </recommendedName>
</protein>
<name>A0A1X1D340_9GAMM</name>
<feature type="domain" description="Xylose isomerase-like TIM barrel" evidence="1">
    <location>
        <begin position="20"/>
        <end position="289"/>
    </location>
</feature>
<dbReference type="RefSeq" id="WP_084932252.1">
    <property type="nucleotide sequence ID" value="NZ_MLFR01000002.1"/>
</dbReference>
<dbReference type="InterPro" id="IPR036237">
    <property type="entry name" value="Xyl_isomerase-like_sf"/>
</dbReference>
<organism evidence="2 3">
    <name type="scientific">Pantoea rwandensis</name>
    <dbReference type="NCBI Taxonomy" id="1076550"/>
    <lineage>
        <taxon>Bacteria</taxon>
        <taxon>Pseudomonadati</taxon>
        <taxon>Pseudomonadota</taxon>
        <taxon>Gammaproteobacteria</taxon>
        <taxon>Enterobacterales</taxon>
        <taxon>Erwiniaceae</taxon>
        <taxon>Pantoea</taxon>
    </lineage>
</organism>
<dbReference type="OrthoDB" id="7245925at2"/>